<evidence type="ECO:0000256" key="3">
    <source>
        <dbReference type="ARBA" id="ARBA00023152"/>
    </source>
</evidence>
<proteinExistence type="inferred from homology"/>
<dbReference type="EC" id="5.4.2.11" evidence="2"/>
<gene>
    <name evidence="7" type="ORF">COT49_02620</name>
</gene>
<protein>
    <recommendedName>
        <fullName evidence="2">phosphoglycerate mutase (2,3-diphosphoglycerate-dependent)</fullName>
        <ecNumber evidence="2">5.4.2.11</ecNumber>
    </recommendedName>
</protein>
<dbReference type="PANTHER" id="PTHR11931">
    <property type="entry name" value="PHOSPHOGLYCERATE MUTASE"/>
    <property type="match status" value="1"/>
</dbReference>
<feature type="binding site" evidence="6">
    <location>
        <begin position="135"/>
        <end position="136"/>
    </location>
    <ligand>
        <name>substrate</name>
    </ligand>
</feature>
<keyword evidence="4" id="KW-0413">Isomerase</keyword>
<organism evidence="7 8">
    <name type="scientific">candidate division WWE3 bacterium CG08_land_8_20_14_0_20_40_13</name>
    <dbReference type="NCBI Taxonomy" id="1975084"/>
    <lineage>
        <taxon>Bacteria</taxon>
        <taxon>Katanobacteria</taxon>
    </lineage>
</organism>
<feature type="binding site" evidence="6">
    <location>
        <position position="120"/>
    </location>
    <ligand>
        <name>substrate</name>
    </ligand>
</feature>
<name>A0A2H0XFP2_UNCKA</name>
<comment type="caution">
    <text evidence="7">The sequence shown here is derived from an EMBL/GenBank/DDBJ whole genome shotgun (WGS) entry which is preliminary data.</text>
</comment>
<evidence type="ECO:0000256" key="4">
    <source>
        <dbReference type="ARBA" id="ARBA00023235"/>
    </source>
</evidence>
<dbReference type="SUPFAM" id="SSF53254">
    <property type="entry name" value="Phosphoglycerate mutase-like"/>
    <property type="match status" value="1"/>
</dbReference>
<evidence type="ECO:0000256" key="6">
    <source>
        <dbReference type="PIRSR" id="PIRSR613078-2"/>
    </source>
</evidence>
<feature type="binding site" evidence="6">
    <location>
        <position position="84"/>
    </location>
    <ligand>
        <name>substrate</name>
    </ligand>
</feature>
<evidence type="ECO:0000256" key="5">
    <source>
        <dbReference type="PIRSR" id="PIRSR613078-1"/>
    </source>
</evidence>
<dbReference type="GO" id="GO:0004619">
    <property type="term" value="F:phosphoglycerate mutase activity"/>
    <property type="evidence" value="ECO:0007669"/>
    <property type="project" value="UniProtKB-EC"/>
</dbReference>
<dbReference type="AlphaFoldDB" id="A0A2H0XFP2"/>
<feature type="active site" description="Proton donor/acceptor" evidence="5">
    <location>
        <position position="109"/>
    </location>
</feature>
<feature type="binding site" evidence="6">
    <location>
        <begin position="109"/>
        <end position="112"/>
    </location>
    <ligand>
        <name>substrate</name>
    </ligand>
</feature>
<dbReference type="Pfam" id="PF00300">
    <property type="entry name" value="His_Phos_1"/>
    <property type="match status" value="1"/>
</dbReference>
<dbReference type="InterPro" id="IPR029033">
    <property type="entry name" value="His_PPase_superfam"/>
</dbReference>
<keyword evidence="3" id="KW-0324">Glycolysis</keyword>
<evidence type="ECO:0000313" key="7">
    <source>
        <dbReference type="EMBL" id="PIS22959.1"/>
    </source>
</evidence>
<accession>A0A2H0XFP2</accession>
<dbReference type="EMBL" id="PEYT01000023">
    <property type="protein sequence ID" value="PIS22959.1"/>
    <property type="molecule type" value="Genomic_DNA"/>
</dbReference>
<sequence length="215" mass="24853">MISLLEASNFSLEHPGALVLELPKEEKANLFVFRHGQTHDNIRRIFCGRRNSELTLEGIRQAETLGLKLSRKRIDVILTPNLSRCLKTSQIALRSQINPKFEIMDSLLERDYGKLTGKSKTKLAKKDPVLTAKYRRGWDFPPPNGESLKMVWENRIFPFCKYLEGKIKRDKVTIAVCCTNNTMRLIRMYFEKLSQEEMLTLENPLAKDYASYAIV</sequence>
<dbReference type="Proteomes" id="UP000230340">
    <property type="component" value="Unassembled WGS sequence"/>
</dbReference>
<dbReference type="InterPro" id="IPR005952">
    <property type="entry name" value="Phosphogly_mut1"/>
</dbReference>
<feature type="active site" description="Tele-phosphohistidine intermediate" evidence="5">
    <location>
        <position position="35"/>
    </location>
</feature>
<feature type="binding site" evidence="6">
    <location>
        <begin position="34"/>
        <end position="41"/>
    </location>
    <ligand>
        <name>substrate</name>
    </ligand>
</feature>
<dbReference type="InterPro" id="IPR013078">
    <property type="entry name" value="His_Pase_superF_clade-1"/>
</dbReference>
<dbReference type="InterPro" id="IPR001345">
    <property type="entry name" value="PG/BPGM_mutase_AS"/>
</dbReference>
<comment type="similarity">
    <text evidence="1">Belongs to the phosphoglycerate mutase family. BPG-dependent PGAM subfamily.</text>
</comment>
<dbReference type="PROSITE" id="PS00175">
    <property type="entry name" value="PG_MUTASE"/>
    <property type="match status" value="1"/>
</dbReference>
<evidence type="ECO:0000256" key="2">
    <source>
        <dbReference type="ARBA" id="ARBA00012028"/>
    </source>
</evidence>
<dbReference type="GO" id="GO:0006096">
    <property type="term" value="P:glycolytic process"/>
    <property type="evidence" value="ECO:0007669"/>
    <property type="project" value="UniProtKB-KW"/>
</dbReference>
<reference evidence="8" key="1">
    <citation type="submission" date="2017-09" db="EMBL/GenBank/DDBJ databases">
        <title>Depth-based differentiation of microbial function through sediment-hosted aquifers and enrichment of novel symbionts in the deep terrestrial subsurface.</title>
        <authorList>
            <person name="Probst A.J."/>
            <person name="Ladd B."/>
            <person name="Jarett J.K."/>
            <person name="Geller-Mcgrath D.E."/>
            <person name="Sieber C.M.K."/>
            <person name="Emerson J.B."/>
            <person name="Anantharaman K."/>
            <person name="Thomas B.C."/>
            <person name="Malmstrom R."/>
            <person name="Stieglmeier M."/>
            <person name="Klingl A."/>
            <person name="Woyke T."/>
            <person name="Ryan C.M."/>
            <person name="Banfield J.F."/>
        </authorList>
    </citation>
    <scope>NUCLEOTIDE SEQUENCE [LARGE SCALE GENOMIC DNA]</scope>
</reference>
<evidence type="ECO:0000256" key="1">
    <source>
        <dbReference type="ARBA" id="ARBA00006717"/>
    </source>
</evidence>
<evidence type="ECO:0000313" key="8">
    <source>
        <dbReference type="Proteomes" id="UP000230340"/>
    </source>
</evidence>
<dbReference type="Gene3D" id="3.40.50.1240">
    <property type="entry name" value="Phosphoglycerate mutase-like"/>
    <property type="match status" value="1"/>
</dbReference>
<dbReference type="SMART" id="SM00855">
    <property type="entry name" value="PGAM"/>
    <property type="match status" value="1"/>
</dbReference>
<dbReference type="CDD" id="cd07067">
    <property type="entry name" value="HP_PGM_like"/>
    <property type="match status" value="1"/>
</dbReference>